<keyword evidence="6" id="KW-0472">Membrane</keyword>
<feature type="non-terminal residue" evidence="8">
    <location>
        <position position="1"/>
    </location>
</feature>
<dbReference type="InterPro" id="IPR050738">
    <property type="entry name" value="Sulfatase"/>
</dbReference>
<dbReference type="FunFam" id="3.40.720.10:FF:000233">
    <property type="entry name" value="Predicted protein"/>
    <property type="match status" value="1"/>
</dbReference>
<dbReference type="Pfam" id="PF00884">
    <property type="entry name" value="Sulfatase"/>
    <property type="match status" value="1"/>
</dbReference>
<evidence type="ECO:0000256" key="6">
    <source>
        <dbReference type="SAM" id="Phobius"/>
    </source>
</evidence>
<dbReference type="EMBL" id="WNYA01000002">
    <property type="protein sequence ID" value="KAG8589876.1"/>
    <property type="molecule type" value="Genomic_DNA"/>
</dbReference>
<evidence type="ECO:0000256" key="1">
    <source>
        <dbReference type="ARBA" id="ARBA00001913"/>
    </source>
</evidence>
<dbReference type="FunFam" id="3.30.1120.10:FF:000001">
    <property type="entry name" value="Arylsulfatase E"/>
    <property type="match status" value="1"/>
</dbReference>
<dbReference type="PANTHER" id="PTHR42693:SF5">
    <property type="entry name" value="ARYLSULFATASE D"/>
    <property type="match status" value="1"/>
</dbReference>
<dbReference type="AlphaFoldDB" id="A0AAV7CZE5"/>
<dbReference type="PROSITE" id="PS00149">
    <property type="entry name" value="SULFATASE_2"/>
    <property type="match status" value="1"/>
</dbReference>
<feature type="transmembrane region" description="Helical" evidence="6">
    <location>
        <begin position="214"/>
        <end position="231"/>
    </location>
</feature>
<dbReference type="Pfam" id="PF14707">
    <property type="entry name" value="Sulfatase_C"/>
    <property type="match status" value="1"/>
</dbReference>
<accession>A0AAV7CZE5</accession>
<reference evidence="8" key="1">
    <citation type="thesis" date="2020" institute="ProQuest LLC" country="789 East Eisenhower Parkway, Ann Arbor, MI, USA">
        <title>Comparative Genomics and Chromosome Evolution.</title>
        <authorList>
            <person name="Mudd A.B."/>
        </authorList>
    </citation>
    <scope>NUCLEOTIDE SEQUENCE</scope>
    <source>
        <strain evidence="8">237g6f4</strain>
        <tissue evidence="8">Blood</tissue>
    </source>
</reference>
<keyword evidence="4" id="KW-0378">Hydrolase</keyword>
<keyword evidence="3" id="KW-0479">Metal-binding</keyword>
<evidence type="ECO:0000256" key="2">
    <source>
        <dbReference type="ARBA" id="ARBA00008779"/>
    </source>
</evidence>
<organism evidence="8 9">
    <name type="scientific">Engystomops pustulosus</name>
    <name type="common">Tungara frog</name>
    <name type="synonym">Physalaemus pustulosus</name>
    <dbReference type="NCBI Taxonomy" id="76066"/>
    <lineage>
        <taxon>Eukaryota</taxon>
        <taxon>Metazoa</taxon>
        <taxon>Chordata</taxon>
        <taxon>Craniata</taxon>
        <taxon>Vertebrata</taxon>
        <taxon>Euteleostomi</taxon>
        <taxon>Amphibia</taxon>
        <taxon>Batrachia</taxon>
        <taxon>Anura</taxon>
        <taxon>Neobatrachia</taxon>
        <taxon>Hyloidea</taxon>
        <taxon>Leptodactylidae</taxon>
        <taxon>Leiuperinae</taxon>
        <taxon>Engystomops</taxon>
    </lineage>
</organism>
<keyword evidence="6" id="KW-1133">Transmembrane helix</keyword>
<evidence type="ECO:0000256" key="5">
    <source>
        <dbReference type="ARBA" id="ARBA00022837"/>
    </source>
</evidence>
<keyword evidence="9" id="KW-1185">Reference proteome</keyword>
<evidence type="ECO:0000313" key="9">
    <source>
        <dbReference type="Proteomes" id="UP000824782"/>
    </source>
</evidence>
<dbReference type="GO" id="GO:0005783">
    <property type="term" value="C:endoplasmic reticulum"/>
    <property type="evidence" value="ECO:0007669"/>
    <property type="project" value="UniProtKB-ARBA"/>
</dbReference>
<comment type="similarity">
    <text evidence="2">Belongs to the sulfatase family.</text>
</comment>
<dbReference type="Gene3D" id="3.30.1120.10">
    <property type="match status" value="1"/>
</dbReference>
<comment type="cofactor">
    <cofactor evidence="1">
        <name>Ca(2+)</name>
        <dbReference type="ChEBI" id="CHEBI:29108"/>
    </cofactor>
</comment>
<dbReference type="PANTHER" id="PTHR42693">
    <property type="entry name" value="ARYLSULFATASE FAMILY MEMBER"/>
    <property type="match status" value="1"/>
</dbReference>
<sequence>FAYFRIFQVVWYLSGSILITASNTKPNFVLLLADDLGIGDIGCYGNTTIRTPNIDKLANDGVILTQHLAAAPVCSPSRAAFMTGRYPLRSGMDSCGGARTIKWLGASGGLPRNETTFASILQKQGYSTGLIGKWHLGVNCEALNDHCHHPLSHGFDYFYGAPFTLINECRPAGLLEIDAPFRAQLKLVTQIMAFAVMTLVIVRYSNMIAINGNVIFYIALFTILFFITWYLKYGFVQYWSCIIMRNHEIIEQPMKVERTSSQIMRETLQFIDRNKNSPFLLIVSFLHVHTPLVTTKAFTGKSKHGPYGDNVEEMDFMVGSVVNAIDNAGLKNNTMIYFASDHGGHLEVQDGIFQTGGWNGIYRGGKAMAGWEGGIRVPGIFRWPGMIPSNAQIDEPTSLMDIYPTVVNLGGGELPKDRIIDGKNLMPLLTKKSPRSEHEFLFHYCGTHLHAVRWHQKEGGAIWKAHFVTPNFYPEGAVGCYDIVICACEGDHVTLHDPPLLFELSADPSESNPLDPHVDPQYKAVLNRIKRAVAEHQDTISMVPLQLSFLNNLWKPWLQPCCGPSLSVGVIKKTAM</sequence>
<comment type="caution">
    <text evidence="8">The sequence shown here is derived from an EMBL/GenBank/DDBJ whole genome shotgun (WGS) entry which is preliminary data.</text>
</comment>
<keyword evidence="6" id="KW-0812">Transmembrane</keyword>
<gene>
    <name evidence="8" type="ORF">GDO81_006552</name>
</gene>
<dbReference type="CDD" id="cd16159">
    <property type="entry name" value="ES"/>
    <property type="match status" value="1"/>
</dbReference>
<dbReference type="Gene3D" id="1.10.287.550">
    <property type="entry name" value="Helix hairpin bin"/>
    <property type="match status" value="1"/>
</dbReference>
<feature type="transmembrane region" description="Helical" evidence="6">
    <location>
        <begin position="183"/>
        <end position="202"/>
    </location>
</feature>
<evidence type="ECO:0000256" key="4">
    <source>
        <dbReference type="ARBA" id="ARBA00022801"/>
    </source>
</evidence>
<protein>
    <recommendedName>
        <fullName evidence="7">Sulfatase N-terminal domain-containing protein</fullName>
    </recommendedName>
</protein>
<feature type="domain" description="Sulfatase N-terminal" evidence="7">
    <location>
        <begin position="26"/>
        <end position="411"/>
    </location>
</feature>
<dbReference type="GO" id="GO:0046872">
    <property type="term" value="F:metal ion binding"/>
    <property type="evidence" value="ECO:0007669"/>
    <property type="project" value="UniProtKB-KW"/>
</dbReference>
<dbReference type="InterPro" id="IPR017850">
    <property type="entry name" value="Alkaline_phosphatase_core_sf"/>
</dbReference>
<dbReference type="PROSITE" id="PS00523">
    <property type="entry name" value="SULFATASE_1"/>
    <property type="match status" value="1"/>
</dbReference>
<dbReference type="InterPro" id="IPR000917">
    <property type="entry name" value="Sulfatase_N"/>
</dbReference>
<evidence type="ECO:0000313" key="8">
    <source>
        <dbReference type="EMBL" id="KAG8589876.1"/>
    </source>
</evidence>
<dbReference type="GO" id="GO:0004065">
    <property type="term" value="F:arylsulfatase activity"/>
    <property type="evidence" value="ECO:0007669"/>
    <property type="project" value="TreeGrafter"/>
</dbReference>
<proteinExistence type="inferred from homology"/>
<dbReference type="Gene3D" id="3.40.720.10">
    <property type="entry name" value="Alkaline Phosphatase, subunit A"/>
    <property type="match status" value="1"/>
</dbReference>
<dbReference type="SUPFAM" id="SSF53649">
    <property type="entry name" value="Alkaline phosphatase-like"/>
    <property type="match status" value="1"/>
</dbReference>
<name>A0AAV7CZE5_ENGPU</name>
<evidence type="ECO:0000259" key="7">
    <source>
        <dbReference type="Pfam" id="PF00884"/>
    </source>
</evidence>
<dbReference type="InterPro" id="IPR024607">
    <property type="entry name" value="Sulfatase_CS"/>
</dbReference>
<dbReference type="Proteomes" id="UP000824782">
    <property type="component" value="Unassembled WGS sequence"/>
</dbReference>
<keyword evidence="5" id="KW-0106">Calcium</keyword>
<evidence type="ECO:0000256" key="3">
    <source>
        <dbReference type="ARBA" id="ARBA00022723"/>
    </source>
</evidence>